<protein>
    <recommendedName>
        <fullName evidence="5">Alpha/beta hydrolase</fullName>
    </recommendedName>
</protein>
<accession>K6YH84</accession>
<keyword evidence="4" id="KW-1185">Reference proteome</keyword>
<proteinExistence type="predicted"/>
<dbReference type="InterPro" id="IPR003140">
    <property type="entry name" value="PLipase/COase/thioEstase"/>
</dbReference>
<organism evidence="3 4">
    <name type="scientific">Paraglaciecola arctica BSs20135</name>
    <dbReference type="NCBI Taxonomy" id="493475"/>
    <lineage>
        <taxon>Bacteria</taxon>
        <taxon>Pseudomonadati</taxon>
        <taxon>Pseudomonadota</taxon>
        <taxon>Gammaproteobacteria</taxon>
        <taxon>Alteromonadales</taxon>
        <taxon>Alteromonadaceae</taxon>
        <taxon>Paraglaciecola</taxon>
    </lineage>
</organism>
<evidence type="ECO:0000259" key="1">
    <source>
        <dbReference type="Pfam" id="PF00561"/>
    </source>
</evidence>
<feature type="domain" description="Phospholipase/carboxylesterase/thioesterase" evidence="2">
    <location>
        <begin position="241"/>
        <end position="299"/>
    </location>
</feature>
<sequence length="305" mass="33592">MLTPLSTIIYHPEQLITANNIHINYDSFGDKSHPAIVLIMGLATQMIYWDEQFCKLLASQGYWVIRFDNRDNGKSTWMDALPVPSSVALLANVVFKRPLGAAYLLSDMMKDTLGLLDALELESAHIVGASMGGMIAQELAIYHPKRVKTLTSIMSTTGNKRLPKPSTTFSFKMLKPPPKDATKAIAFGMHVWRLIQGNYYPFDEHKVLGLIKRAIERGFNPAGNTRQLAAILDSPDRTTALNTLTVPSLIIHGEDDPLVPVACGVATAKAIPNAKIKIYPGMGHTLPSQLYDDITTQILEHIKAS</sequence>
<dbReference type="SUPFAM" id="SSF53474">
    <property type="entry name" value="alpha/beta-Hydrolases"/>
    <property type="match status" value="1"/>
</dbReference>
<reference evidence="3 4" key="1">
    <citation type="journal article" date="2017" name="Antonie Van Leeuwenhoek">
        <title>Rhizobium rhizosphaerae sp. nov., a novel species isolated from rice rhizosphere.</title>
        <authorList>
            <person name="Zhao J.J."/>
            <person name="Zhang J."/>
            <person name="Zhang R.J."/>
            <person name="Zhang C.W."/>
            <person name="Yin H.Q."/>
            <person name="Zhang X.X."/>
        </authorList>
    </citation>
    <scope>NUCLEOTIDE SEQUENCE [LARGE SCALE GENOMIC DNA]</scope>
    <source>
        <strain evidence="3 4">BSs20135</strain>
    </source>
</reference>
<dbReference type="PANTHER" id="PTHR43433">
    <property type="entry name" value="HYDROLASE, ALPHA/BETA FOLD FAMILY PROTEIN"/>
    <property type="match status" value="1"/>
</dbReference>
<dbReference type="Pfam" id="PF02230">
    <property type="entry name" value="Abhydrolase_2"/>
    <property type="match status" value="1"/>
</dbReference>
<dbReference type="GO" id="GO:0016787">
    <property type="term" value="F:hydrolase activity"/>
    <property type="evidence" value="ECO:0007669"/>
    <property type="project" value="InterPro"/>
</dbReference>
<dbReference type="EMBL" id="BAEO01000007">
    <property type="protein sequence ID" value="GAC17537.1"/>
    <property type="molecule type" value="Genomic_DNA"/>
</dbReference>
<feature type="domain" description="AB hydrolase-1" evidence="1">
    <location>
        <begin position="34"/>
        <end position="161"/>
    </location>
</feature>
<evidence type="ECO:0000259" key="2">
    <source>
        <dbReference type="Pfam" id="PF02230"/>
    </source>
</evidence>
<evidence type="ECO:0000313" key="3">
    <source>
        <dbReference type="EMBL" id="GAC17537.1"/>
    </source>
</evidence>
<dbReference type="InterPro" id="IPR029058">
    <property type="entry name" value="AB_hydrolase_fold"/>
</dbReference>
<dbReference type="STRING" id="493475.GARC_0556"/>
<dbReference type="Pfam" id="PF00561">
    <property type="entry name" value="Abhydrolase_1"/>
    <property type="match status" value="1"/>
</dbReference>
<evidence type="ECO:0008006" key="5">
    <source>
        <dbReference type="Google" id="ProtNLM"/>
    </source>
</evidence>
<name>K6YH84_9ALTE</name>
<dbReference type="AlphaFoldDB" id="K6YH84"/>
<dbReference type="PANTHER" id="PTHR43433:SF5">
    <property type="entry name" value="AB HYDROLASE-1 DOMAIN-CONTAINING PROTEIN"/>
    <property type="match status" value="1"/>
</dbReference>
<dbReference type="InterPro" id="IPR050471">
    <property type="entry name" value="AB_hydrolase"/>
</dbReference>
<gene>
    <name evidence="3" type="ORF">GARC_0556</name>
</gene>
<dbReference type="Proteomes" id="UP000006327">
    <property type="component" value="Unassembled WGS sequence"/>
</dbReference>
<evidence type="ECO:0000313" key="4">
    <source>
        <dbReference type="Proteomes" id="UP000006327"/>
    </source>
</evidence>
<dbReference type="InterPro" id="IPR000073">
    <property type="entry name" value="AB_hydrolase_1"/>
</dbReference>
<comment type="caution">
    <text evidence="3">The sequence shown here is derived from an EMBL/GenBank/DDBJ whole genome shotgun (WGS) entry which is preliminary data.</text>
</comment>
<dbReference type="eggNOG" id="COG2267">
    <property type="taxonomic scope" value="Bacteria"/>
</dbReference>
<dbReference type="Gene3D" id="3.40.50.1820">
    <property type="entry name" value="alpha/beta hydrolase"/>
    <property type="match status" value="1"/>
</dbReference>